<dbReference type="Pfam" id="PF01410">
    <property type="entry name" value="COLFI"/>
    <property type="match status" value="1"/>
</dbReference>
<evidence type="ECO:0000256" key="2">
    <source>
        <dbReference type="ARBA" id="ARBA00022525"/>
    </source>
</evidence>
<gene>
    <name evidence="5" type="ORF">FSP39_004747</name>
</gene>
<dbReference type="EMBL" id="VSWD01000011">
    <property type="protein sequence ID" value="KAK3087331.1"/>
    <property type="molecule type" value="Genomic_DNA"/>
</dbReference>
<dbReference type="GO" id="GO:0005581">
    <property type="term" value="C:collagen trimer"/>
    <property type="evidence" value="ECO:0007669"/>
    <property type="project" value="UniProtKB-KW"/>
</dbReference>
<keyword evidence="3" id="KW-0176">Collagen</keyword>
<dbReference type="PROSITE" id="PS51461">
    <property type="entry name" value="NC1_FIB"/>
    <property type="match status" value="1"/>
</dbReference>
<protein>
    <recommendedName>
        <fullName evidence="4">Fibrillar collagen NC1 domain-containing protein</fullName>
    </recommendedName>
</protein>
<keyword evidence="6" id="KW-1185">Reference proteome</keyword>
<dbReference type="Proteomes" id="UP001186944">
    <property type="component" value="Unassembled WGS sequence"/>
</dbReference>
<dbReference type="NCBIfam" id="NF040941">
    <property type="entry name" value="GGGWT_bact"/>
    <property type="match status" value="1"/>
</dbReference>
<keyword evidence="2" id="KW-0964">Secreted</keyword>
<name>A0AA88XL28_PINIB</name>
<proteinExistence type="predicted"/>
<evidence type="ECO:0000259" key="4">
    <source>
        <dbReference type="PROSITE" id="PS51461"/>
    </source>
</evidence>
<evidence type="ECO:0000256" key="3">
    <source>
        <dbReference type="ARBA" id="ARBA00023119"/>
    </source>
</evidence>
<dbReference type="InterPro" id="IPR036056">
    <property type="entry name" value="Fibrinogen-like_C"/>
</dbReference>
<dbReference type="GO" id="GO:0005201">
    <property type="term" value="F:extracellular matrix structural constituent"/>
    <property type="evidence" value="ECO:0007669"/>
    <property type="project" value="InterPro"/>
</dbReference>
<dbReference type="SMART" id="SM00038">
    <property type="entry name" value="COLFI"/>
    <property type="match status" value="1"/>
</dbReference>
<comment type="subcellular location">
    <subcellularLocation>
        <location evidence="1">Secreted</location>
    </subcellularLocation>
</comment>
<evidence type="ECO:0000256" key="1">
    <source>
        <dbReference type="ARBA" id="ARBA00004613"/>
    </source>
</evidence>
<dbReference type="SUPFAM" id="SSF56496">
    <property type="entry name" value="Fibrinogen C-terminal domain-like"/>
    <property type="match status" value="1"/>
</dbReference>
<reference evidence="5" key="1">
    <citation type="submission" date="2019-08" db="EMBL/GenBank/DDBJ databases">
        <title>The improved chromosome-level genome for the pearl oyster Pinctada fucata martensii using PacBio sequencing and Hi-C.</title>
        <authorList>
            <person name="Zheng Z."/>
        </authorList>
    </citation>
    <scope>NUCLEOTIDE SEQUENCE</scope>
    <source>
        <strain evidence="5">ZZ-2019</strain>
        <tissue evidence="5">Adductor muscle</tissue>
    </source>
</reference>
<accession>A0AA88XL28</accession>
<organism evidence="5 6">
    <name type="scientific">Pinctada imbricata</name>
    <name type="common">Atlantic pearl-oyster</name>
    <name type="synonym">Pinctada martensii</name>
    <dbReference type="NCBI Taxonomy" id="66713"/>
    <lineage>
        <taxon>Eukaryota</taxon>
        <taxon>Metazoa</taxon>
        <taxon>Spiralia</taxon>
        <taxon>Lophotrochozoa</taxon>
        <taxon>Mollusca</taxon>
        <taxon>Bivalvia</taxon>
        <taxon>Autobranchia</taxon>
        <taxon>Pteriomorphia</taxon>
        <taxon>Pterioida</taxon>
        <taxon>Pterioidea</taxon>
        <taxon>Pteriidae</taxon>
        <taxon>Pinctada</taxon>
    </lineage>
</organism>
<dbReference type="InterPro" id="IPR000885">
    <property type="entry name" value="Fib_collagen_C"/>
</dbReference>
<dbReference type="FunFam" id="2.60.120.1000:FF:000007">
    <property type="entry name" value="Collagen type V alpha 3 chain"/>
    <property type="match status" value="1"/>
</dbReference>
<sequence length="238" mass="26837">MFADMGSKPLELGEGVTMLVGKMFEGLYELDNQVNMIMNPTGKIDYPAQTCKDIKMSWPDSKNGDYWIDPNGGAIGDKMKVWCNMTGDGATCVYPLDRTRRSPQAFHKLEKNNNFFGGLENGFSIEYPDAIQLRFLREHSDRATQTFTYYCKNSVAWKNPVGDKSKALVLEGANKFQFKTAKWKNVIDGCQTNSGNGKAIFELNTSKVQRLPLVDFMPRDYGQPDQEFGFEVGPVCFL</sequence>
<feature type="domain" description="Fibrillar collagen NC1" evidence="4">
    <location>
        <begin position="21"/>
        <end position="238"/>
    </location>
</feature>
<evidence type="ECO:0000313" key="6">
    <source>
        <dbReference type="Proteomes" id="UP001186944"/>
    </source>
</evidence>
<comment type="caution">
    <text evidence="5">The sequence shown here is derived from an EMBL/GenBank/DDBJ whole genome shotgun (WGS) entry which is preliminary data.</text>
</comment>
<dbReference type="AlphaFoldDB" id="A0AA88XL28"/>
<dbReference type="Gene3D" id="2.60.120.1000">
    <property type="match status" value="1"/>
</dbReference>
<evidence type="ECO:0000313" key="5">
    <source>
        <dbReference type="EMBL" id="KAK3087331.1"/>
    </source>
</evidence>
<dbReference type="GO" id="GO:0005576">
    <property type="term" value="C:extracellular region"/>
    <property type="evidence" value="ECO:0007669"/>
    <property type="project" value="UniProtKB-SubCell"/>
</dbReference>